<feature type="transmembrane region" description="Helical" evidence="7">
    <location>
        <begin position="211"/>
        <end position="231"/>
    </location>
</feature>
<organism evidence="10 11">
    <name type="scientific">Cellulosimicrobium composti</name>
    <dbReference type="NCBI Taxonomy" id="2672572"/>
    <lineage>
        <taxon>Bacteria</taxon>
        <taxon>Bacillati</taxon>
        <taxon>Actinomycetota</taxon>
        <taxon>Actinomycetes</taxon>
        <taxon>Micrococcales</taxon>
        <taxon>Promicromonosporaceae</taxon>
        <taxon>Cellulosimicrobium</taxon>
    </lineage>
</organism>
<keyword evidence="6 7" id="KW-0472">Membrane</keyword>
<evidence type="ECO:0000256" key="7">
    <source>
        <dbReference type="RuleBase" id="RU363032"/>
    </source>
</evidence>
<dbReference type="EMBL" id="WMKA01000022">
    <property type="protein sequence ID" value="MTG89419.1"/>
    <property type="molecule type" value="Genomic_DNA"/>
</dbReference>
<dbReference type="GO" id="GO:0005886">
    <property type="term" value="C:plasma membrane"/>
    <property type="evidence" value="ECO:0007669"/>
    <property type="project" value="UniProtKB-SubCell"/>
</dbReference>
<proteinExistence type="inferred from homology"/>
<evidence type="ECO:0000256" key="8">
    <source>
        <dbReference type="SAM" id="MobiDB-lite"/>
    </source>
</evidence>
<protein>
    <submittedName>
        <fullName evidence="10">ABC transporter permease subunit</fullName>
    </submittedName>
</protein>
<keyword evidence="2 7" id="KW-0813">Transport</keyword>
<feature type="transmembrane region" description="Helical" evidence="7">
    <location>
        <begin position="163"/>
        <end position="191"/>
    </location>
</feature>
<feature type="region of interest" description="Disordered" evidence="8">
    <location>
        <begin position="1"/>
        <end position="21"/>
    </location>
</feature>
<accession>A0A6N7ZJG6</accession>
<sequence>MTTLQDAAPPPGARTTGSRTTGSRASAALRLAGRRLAWALPLVVVISLAVFALAAVSPTDAAASFLGARDEFAGAAARQGVEGLLGDRHWLASWWEWVVGAPGGDLGWSTSVRADVGAVVAARLPWTLLLMVLGLALAAVLGVVLALVAALRPHGVLARVLAGGLWALSAVPSFLVATTLMAVLSLGLGWLPAGGLTDPGAPVTAAQVGRHLVLPVLAVALSQLPWIALHLHRATTDQLRTTSTEAARLRGVPERRVLARHVLPGAAVPTLAIAGARLPEVVAGSVLVEQVFGWPGLGQGLVQAALAQDFALLAAATVLLTGVALLGGLLADLALVRIDPRTDPDAL</sequence>
<dbReference type="Proteomes" id="UP000440668">
    <property type="component" value="Unassembled WGS sequence"/>
</dbReference>
<feature type="transmembrane region" description="Helical" evidence="7">
    <location>
        <begin position="36"/>
        <end position="56"/>
    </location>
</feature>
<comment type="similarity">
    <text evidence="7">Belongs to the binding-protein-dependent transport system permease family.</text>
</comment>
<dbReference type="AlphaFoldDB" id="A0A6N7ZJG6"/>
<evidence type="ECO:0000256" key="1">
    <source>
        <dbReference type="ARBA" id="ARBA00004651"/>
    </source>
</evidence>
<evidence type="ECO:0000259" key="9">
    <source>
        <dbReference type="PROSITE" id="PS50928"/>
    </source>
</evidence>
<feature type="transmembrane region" description="Helical" evidence="7">
    <location>
        <begin position="128"/>
        <end position="151"/>
    </location>
</feature>
<comment type="caution">
    <text evidence="10">The sequence shown here is derived from an EMBL/GenBank/DDBJ whole genome shotgun (WGS) entry which is preliminary data.</text>
</comment>
<evidence type="ECO:0000256" key="3">
    <source>
        <dbReference type="ARBA" id="ARBA00022475"/>
    </source>
</evidence>
<feature type="transmembrane region" description="Helical" evidence="7">
    <location>
        <begin position="310"/>
        <end position="331"/>
    </location>
</feature>
<evidence type="ECO:0000313" key="11">
    <source>
        <dbReference type="Proteomes" id="UP000440668"/>
    </source>
</evidence>
<evidence type="ECO:0000313" key="10">
    <source>
        <dbReference type="EMBL" id="MTG89419.1"/>
    </source>
</evidence>
<dbReference type="PANTHER" id="PTHR43163:SF9">
    <property type="entry name" value="ABC TRANSPORTER PERMEASE PROTEIN"/>
    <property type="match status" value="1"/>
</dbReference>
<keyword evidence="5 7" id="KW-1133">Transmembrane helix</keyword>
<reference evidence="10 11" key="1">
    <citation type="submission" date="2019-11" db="EMBL/GenBank/DDBJ databases">
        <title>Cellulosimicrobium composti sp. nov. isolated from a compost.</title>
        <authorList>
            <person name="Yang Y."/>
        </authorList>
    </citation>
    <scope>NUCLEOTIDE SEQUENCE [LARGE SCALE GENOMIC DNA]</scope>
    <source>
        <strain evidence="10 11">BIT-GX5</strain>
    </source>
</reference>
<gene>
    <name evidence="10" type="ORF">GJV82_10750</name>
</gene>
<keyword evidence="4 7" id="KW-0812">Transmembrane</keyword>
<dbReference type="GO" id="GO:0055085">
    <property type="term" value="P:transmembrane transport"/>
    <property type="evidence" value="ECO:0007669"/>
    <property type="project" value="InterPro"/>
</dbReference>
<name>A0A6N7ZJG6_9MICO</name>
<dbReference type="PANTHER" id="PTHR43163">
    <property type="entry name" value="DIPEPTIDE TRANSPORT SYSTEM PERMEASE PROTEIN DPPB-RELATED"/>
    <property type="match status" value="1"/>
</dbReference>
<feature type="domain" description="ABC transmembrane type-1" evidence="9">
    <location>
        <begin position="124"/>
        <end position="331"/>
    </location>
</feature>
<evidence type="ECO:0000256" key="5">
    <source>
        <dbReference type="ARBA" id="ARBA00022989"/>
    </source>
</evidence>
<dbReference type="Gene3D" id="1.10.3720.10">
    <property type="entry name" value="MetI-like"/>
    <property type="match status" value="1"/>
</dbReference>
<dbReference type="InterPro" id="IPR035906">
    <property type="entry name" value="MetI-like_sf"/>
</dbReference>
<dbReference type="CDD" id="cd06261">
    <property type="entry name" value="TM_PBP2"/>
    <property type="match status" value="1"/>
</dbReference>
<evidence type="ECO:0000256" key="2">
    <source>
        <dbReference type="ARBA" id="ARBA00022448"/>
    </source>
</evidence>
<dbReference type="PROSITE" id="PS50928">
    <property type="entry name" value="ABC_TM1"/>
    <property type="match status" value="1"/>
</dbReference>
<comment type="subcellular location">
    <subcellularLocation>
        <location evidence="1 7">Cell membrane</location>
        <topology evidence="1 7">Multi-pass membrane protein</topology>
    </subcellularLocation>
</comment>
<dbReference type="Pfam" id="PF00528">
    <property type="entry name" value="BPD_transp_1"/>
    <property type="match status" value="1"/>
</dbReference>
<dbReference type="SUPFAM" id="SSF161098">
    <property type="entry name" value="MetI-like"/>
    <property type="match status" value="1"/>
</dbReference>
<dbReference type="InterPro" id="IPR000515">
    <property type="entry name" value="MetI-like"/>
</dbReference>
<evidence type="ECO:0000256" key="4">
    <source>
        <dbReference type="ARBA" id="ARBA00022692"/>
    </source>
</evidence>
<keyword evidence="3" id="KW-1003">Cell membrane</keyword>
<dbReference type="RefSeq" id="WP_155099218.1">
    <property type="nucleotide sequence ID" value="NZ_WMKA01000022.1"/>
</dbReference>
<evidence type="ECO:0000256" key="6">
    <source>
        <dbReference type="ARBA" id="ARBA00023136"/>
    </source>
</evidence>